<evidence type="ECO:0000313" key="1">
    <source>
        <dbReference type="EMBL" id="CDQ01656.1"/>
    </source>
</evidence>
<reference evidence="1" key="2">
    <citation type="submission" date="2012-12" db="EMBL/GenBank/DDBJ databases">
        <authorList>
            <consortium name="WormBase Consortium"/>
            <person name="Ghedin E."/>
            <person name="Paulini M."/>
        </authorList>
    </citation>
    <scope>NUCLEOTIDE SEQUENCE</scope>
    <source>
        <strain evidence="1">FR3</strain>
    </source>
</reference>
<name>A0A1I9G398_BRUMA</name>
<accession>A0A1I9G398</accession>
<proteinExistence type="predicted"/>
<reference evidence="1" key="1">
    <citation type="journal article" date="2007" name="Science">
        <title>Draft genome of the filarial nematode parasite Brugia malayi.</title>
        <authorList>
            <person name="Ghedin E."/>
            <person name="Wang S."/>
            <person name="Spiro D."/>
            <person name="Caler E."/>
            <person name="Zhao Q."/>
            <person name="Crabtree J."/>
            <person name="Allen J.E."/>
            <person name="Delcher A.L."/>
            <person name="Guiliano D.B."/>
            <person name="Miranda-Saavedra D."/>
            <person name="Angiuoli S.V."/>
            <person name="Creasy T."/>
            <person name="Amedeo P."/>
            <person name="Haas B."/>
            <person name="El-Sayed N.M."/>
            <person name="Wortman J.R."/>
            <person name="Feldblyum T."/>
            <person name="Tallon L."/>
            <person name="Schatz M."/>
            <person name="Shumway M."/>
            <person name="Koo H."/>
            <person name="Salzberg S.L."/>
            <person name="Schobel S."/>
            <person name="Pertea M."/>
            <person name="Pop M."/>
            <person name="White O."/>
            <person name="Barton G.J."/>
            <person name="Carlow C.K."/>
            <person name="Crawford M.J."/>
            <person name="Daub J."/>
            <person name="Dimmic M.W."/>
            <person name="Estes C.F."/>
            <person name="Foster J.M."/>
            <person name="Ganatra M."/>
            <person name="Gregory W.F."/>
            <person name="Johnson N.M."/>
            <person name="Jin J."/>
            <person name="Komuniecki R."/>
            <person name="Korf I."/>
            <person name="Kumar S."/>
            <person name="Laney S."/>
            <person name="Li B.W."/>
            <person name="Li W."/>
            <person name="Lindblom T.H."/>
            <person name="Lustigman S."/>
            <person name="Ma D."/>
            <person name="Maina C.V."/>
            <person name="Martin D.M."/>
            <person name="McCarter J.P."/>
            <person name="McReynolds L."/>
            <person name="Mitreva M."/>
            <person name="Nutman T.B."/>
            <person name="Parkinson J."/>
            <person name="Peregrin-Alvarez J.M."/>
            <person name="Poole C."/>
            <person name="Ren Q."/>
            <person name="Saunders L."/>
            <person name="Sluder A.E."/>
            <person name="Smith K."/>
            <person name="Stanke M."/>
            <person name="Unnasch T.R."/>
            <person name="Ware J."/>
            <person name="Wei A.D."/>
            <person name="Weil G."/>
            <person name="Williams D.J."/>
            <person name="Zhang Y."/>
            <person name="Williams S.A."/>
            <person name="Fraser-Liggett C."/>
            <person name="Slatko B."/>
            <person name="Blaxter M.L."/>
            <person name="Scott A.L."/>
        </authorList>
    </citation>
    <scope>NUCLEOTIDE SEQUENCE</scope>
    <source>
        <strain evidence="1">FR3</strain>
    </source>
</reference>
<dbReference type="AlphaFoldDB" id="A0A1I9G398"/>
<sequence length="60" mass="6616">MKLIIKLTMERSRIDEEPNELIEVILMSIDGTVADCTVRSSVDIIISPPAIAGIADRTNF</sequence>
<dbReference type="EMBL" id="LN864393">
    <property type="protein sequence ID" value="CDQ01656.1"/>
    <property type="molecule type" value="Genomic_DNA"/>
</dbReference>
<protein>
    <submittedName>
        <fullName evidence="1">Bm996</fullName>
    </submittedName>
</protein>
<gene>
    <name evidence="1" type="primary">Bm996</name>
    <name evidence="1" type="ORF">BM_Bm996</name>
</gene>
<organism evidence="1">
    <name type="scientific">Brugia malayi</name>
    <name type="common">Filarial nematode worm</name>
    <dbReference type="NCBI Taxonomy" id="6279"/>
    <lineage>
        <taxon>Eukaryota</taxon>
        <taxon>Metazoa</taxon>
        <taxon>Ecdysozoa</taxon>
        <taxon>Nematoda</taxon>
        <taxon>Chromadorea</taxon>
        <taxon>Rhabditida</taxon>
        <taxon>Spirurina</taxon>
        <taxon>Spiruromorpha</taxon>
        <taxon>Filarioidea</taxon>
        <taxon>Onchocercidae</taxon>
        <taxon>Brugia</taxon>
    </lineage>
</organism>